<feature type="domain" description="C2H2-type" evidence="2">
    <location>
        <begin position="43"/>
        <end position="70"/>
    </location>
</feature>
<sequence>MELHSPVLVLDYEQHKEMALKNRIKPHRKKEEENNATSSSTGIRCSECSMSFLSTKALFGHLRIHRKSNRGA</sequence>
<accession>A0AAV7GTC1</accession>
<comment type="caution">
    <text evidence="3">The sequence shown here is derived from an EMBL/GenBank/DDBJ whole genome shotgun (WGS) entry which is preliminary data.</text>
</comment>
<dbReference type="AlphaFoldDB" id="A0AAV7GTC1"/>
<dbReference type="Pfam" id="PF13912">
    <property type="entry name" value="zf-C2H2_6"/>
    <property type="match status" value="1"/>
</dbReference>
<evidence type="ECO:0000256" key="1">
    <source>
        <dbReference type="PROSITE-ProRule" id="PRU00042"/>
    </source>
</evidence>
<name>A0AAV7GTC1_DENCH</name>
<dbReference type="GO" id="GO:0008270">
    <property type="term" value="F:zinc ion binding"/>
    <property type="evidence" value="ECO:0007669"/>
    <property type="project" value="UniProtKB-KW"/>
</dbReference>
<dbReference type="SUPFAM" id="SSF57667">
    <property type="entry name" value="beta-beta-alpha zinc fingers"/>
    <property type="match status" value="1"/>
</dbReference>
<keyword evidence="4" id="KW-1185">Reference proteome</keyword>
<keyword evidence="1" id="KW-0862">Zinc</keyword>
<reference evidence="3 4" key="1">
    <citation type="journal article" date="2021" name="Hortic Res">
        <title>Chromosome-scale assembly of the Dendrobium chrysotoxum genome enhances the understanding of orchid evolution.</title>
        <authorList>
            <person name="Zhang Y."/>
            <person name="Zhang G.Q."/>
            <person name="Zhang D."/>
            <person name="Liu X.D."/>
            <person name="Xu X.Y."/>
            <person name="Sun W.H."/>
            <person name="Yu X."/>
            <person name="Zhu X."/>
            <person name="Wang Z.W."/>
            <person name="Zhao X."/>
            <person name="Zhong W.Y."/>
            <person name="Chen H."/>
            <person name="Yin W.L."/>
            <person name="Huang T."/>
            <person name="Niu S.C."/>
            <person name="Liu Z.J."/>
        </authorList>
    </citation>
    <scope>NUCLEOTIDE SEQUENCE [LARGE SCALE GENOMIC DNA]</scope>
    <source>
        <strain evidence="3">Lindl</strain>
    </source>
</reference>
<keyword evidence="1" id="KW-0863">Zinc-finger</keyword>
<proteinExistence type="predicted"/>
<dbReference type="EMBL" id="JAGFBR010000006">
    <property type="protein sequence ID" value="KAH0465120.1"/>
    <property type="molecule type" value="Genomic_DNA"/>
</dbReference>
<keyword evidence="1" id="KW-0479">Metal-binding</keyword>
<protein>
    <recommendedName>
        <fullName evidence="2">C2H2-type domain-containing protein</fullName>
    </recommendedName>
</protein>
<dbReference type="InterPro" id="IPR036236">
    <property type="entry name" value="Znf_C2H2_sf"/>
</dbReference>
<evidence type="ECO:0000313" key="3">
    <source>
        <dbReference type="EMBL" id="KAH0465120.1"/>
    </source>
</evidence>
<dbReference type="InterPro" id="IPR013087">
    <property type="entry name" value="Znf_C2H2_type"/>
</dbReference>
<dbReference type="PROSITE" id="PS00028">
    <property type="entry name" value="ZINC_FINGER_C2H2_1"/>
    <property type="match status" value="1"/>
</dbReference>
<organism evidence="3 4">
    <name type="scientific">Dendrobium chrysotoxum</name>
    <name type="common">Orchid</name>
    <dbReference type="NCBI Taxonomy" id="161865"/>
    <lineage>
        <taxon>Eukaryota</taxon>
        <taxon>Viridiplantae</taxon>
        <taxon>Streptophyta</taxon>
        <taxon>Embryophyta</taxon>
        <taxon>Tracheophyta</taxon>
        <taxon>Spermatophyta</taxon>
        <taxon>Magnoliopsida</taxon>
        <taxon>Liliopsida</taxon>
        <taxon>Asparagales</taxon>
        <taxon>Orchidaceae</taxon>
        <taxon>Epidendroideae</taxon>
        <taxon>Malaxideae</taxon>
        <taxon>Dendrobiinae</taxon>
        <taxon>Dendrobium</taxon>
    </lineage>
</organism>
<evidence type="ECO:0000313" key="4">
    <source>
        <dbReference type="Proteomes" id="UP000775213"/>
    </source>
</evidence>
<gene>
    <name evidence="3" type="ORF">IEQ34_005223</name>
</gene>
<dbReference type="Proteomes" id="UP000775213">
    <property type="component" value="Unassembled WGS sequence"/>
</dbReference>
<dbReference type="PROSITE" id="PS50157">
    <property type="entry name" value="ZINC_FINGER_C2H2_2"/>
    <property type="match status" value="1"/>
</dbReference>
<evidence type="ECO:0000259" key="2">
    <source>
        <dbReference type="PROSITE" id="PS50157"/>
    </source>
</evidence>